<feature type="transmembrane region" description="Helical" evidence="1">
    <location>
        <begin position="70"/>
        <end position="89"/>
    </location>
</feature>
<dbReference type="Proteomes" id="UP000602076">
    <property type="component" value="Unassembled WGS sequence"/>
</dbReference>
<feature type="transmembrane region" description="Helical" evidence="1">
    <location>
        <begin position="7"/>
        <end position="31"/>
    </location>
</feature>
<keyword evidence="1" id="KW-0812">Transmembrane</keyword>
<keyword evidence="1" id="KW-1133">Transmembrane helix</keyword>
<organism evidence="2 3">
    <name type="scientific">Peribacillus faecalis</name>
    <dbReference type="NCBI Taxonomy" id="2772559"/>
    <lineage>
        <taxon>Bacteria</taxon>
        <taxon>Bacillati</taxon>
        <taxon>Bacillota</taxon>
        <taxon>Bacilli</taxon>
        <taxon>Bacillales</taxon>
        <taxon>Bacillaceae</taxon>
        <taxon>Peribacillus</taxon>
    </lineage>
</organism>
<dbReference type="EMBL" id="JACXSI010000004">
    <property type="protein sequence ID" value="MBD3107272.1"/>
    <property type="molecule type" value="Genomic_DNA"/>
</dbReference>
<feature type="transmembrane region" description="Helical" evidence="1">
    <location>
        <begin position="43"/>
        <end position="63"/>
    </location>
</feature>
<gene>
    <name evidence="2" type="ORF">IEO70_02755</name>
</gene>
<name>A0A927HA82_9BACI</name>
<dbReference type="RefSeq" id="WP_190996807.1">
    <property type="nucleotide sequence ID" value="NZ_JACXSI010000004.1"/>
</dbReference>
<feature type="transmembrane region" description="Helical" evidence="1">
    <location>
        <begin position="149"/>
        <end position="167"/>
    </location>
</feature>
<feature type="transmembrane region" description="Helical" evidence="1">
    <location>
        <begin position="126"/>
        <end position="143"/>
    </location>
</feature>
<proteinExistence type="predicted"/>
<dbReference type="AlphaFoldDB" id="A0A927HA82"/>
<keyword evidence="1" id="KW-0472">Membrane</keyword>
<evidence type="ECO:0000313" key="2">
    <source>
        <dbReference type="EMBL" id="MBD3107272.1"/>
    </source>
</evidence>
<reference evidence="2" key="1">
    <citation type="submission" date="2020-09" db="EMBL/GenBank/DDBJ databases">
        <title>Bacillus faecalis sp. nov., a moderately halophilic bacterium isolated from cow faeces.</title>
        <authorList>
            <person name="Jiang L."/>
            <person name="Lee J."/>
        </authorList>
    </citation>
    <scope>NUCLEOTIDE SEQUENCE</scope>
    <source>
        <strain evidence="2">AGMB 02131</strain>
    </source>
</reference>
<keyword evidence="3" id="KW-1185">Reference proteome</keyword>
<evidence type="ECO:0000256" key="1">
    <source>
        <dbReference type="SAM" id="Phobius"/>
    </source>
</evidence>
<sequence>MEKKKVIPTWVGIVNLILVLGSMAWTIYSMLYTEVQGHEIESMIIHALTLVLLFMALLYCVMGYKNKSNLFFDCVVYLYTGVVFVTSLLVREGPIFLLIISNLSFGILSILAIAKDIGKKKSFILCRINVLLALVRIIAYVAVVREFPGGMFGNFLLSIILGIMVYTKYTEKAK</sequence>
<feature type="transmembrane region" description="Helical" evidence="1">
    <location>
        <begin position="95"/>
        <end position="114"/>
    </location>
</feature>
<protein>
    <submittedName>
        <fullName evidence="2">Uncharacterized protein</fullName>
    </submittedName>
</protein>
<comment type="caution">
    <text evidence="2">The sequence shown here is derived from an EMBL/GenBank/DDBJ whole genome shotgun (WGS) entry which is preliminary data.</text>
</comment>
<accession>A0A927HA82</accession>
<evidence type="ECO:0000313" key="3">
    <source>
        <dbReference type="Proteomes" id="UP000602076"/>
    </source>
</evidence>